<keyword evidence="3" id="KW-1185">Reference proteome</keyword>
<dbReference type="InterPro" id="IPR008906">
    <property type="entry name" value="HATC_C_dom"/>
</dbReference>
<dbReference type="PANTHER" id="PTHR37162">
    <property type="entry name" value="HAT FAMILY DIMERISATION DOMAINCONTAINING PROTEIN-RELATED"/>
    <property type="match status" value="1"/>
</dbReference>
<dbReference type="InterPro" id="IPR012337">
    <property type="entry name" value="RNaseH-like_sf"/>
</dbReference>
<name>A0A151WP16_9HYME</name>
<dbReference type="AlphaFoldDB" id="A0A151WP16"/>
<evidence type="ECO:0000313" key="3">
    <source>
        <dbReference type="Proteomes" id="UP000075809"/>
    </source>
</evidence>
<dbReference type="PANTHER" id="PTHR37162:SF1">
    <property type="entry name" value="BED-TYPE DOMAIN-CONTAINING PROTEIN"/>
    <property type="match status" value="1"/>
</dbReference>
<evidence type="ECO:0000259" key="1">
    <source>
        <dbReference type="Pfam" id="PF05699"/>
    </source>
</evidence>
<dbReference type="STRING" id="64791.A0A151WP16"/>
<dbReference type="EMBL" id="KQ982896">
    <property type="protein sequence ID" value="KYQ49543.1"/>
    <property type="molecule type" value="Genomic_DNA"/>
</dbReference>
<reference evidence="2 3" key="1">
    <citation type="submission" date="2015-09" db="EMBL/GenBank/DDBJ databases">
        <title>Trachymyrmex zeteki WGS genome.</title>
        <authorList>
            <person name="Nygaard S."/>
            <person name="Hu H."/>
            <person name="Boomsma J."/>
            <person name="Zhang G."/>
        </authorList>
    </citation>
    <scope>NUCLEOTIDE SEQUENCE [LARGE SCALE GENOMIC DNA]</scope>
    <source>
        <strain evidence="2">Tzet28-1</strain>
        <tissue evidence="2">Whole body</tissue>
    </source>
</reference>
<evidence type="ECO:0000313" key="2">
    <source>
        <dbReference type="EMBL" id="KYQ49543.1"/>
    </source>
</evidence>
<protein>
    <recommendedName>
        <fullName evidence="1">HAT C-terminal dimerisation domain-containing protein</fullName>
    </recommendedName>
</protein>
<dbReference type="GO" id="GO:0046983">
    <property type="term" value="F:protein dimerization activity"/>
    <property type="evidence" value="ECO:0007669"/>
    <property type="project" value="InterPro"/>
</dbReference>
<feature type="domain" description="HAT C-terminal dimerisation" evidence="1">
    <location>
        <begin position="565"/>
        <end position="619"/>
    </location>
</feature>
<dbReference type="Proteomes" id="UP000075809">
    <property type="component" value="Unassembled WGS sequence"/>
</dbReference>
<gene>
    <name evidence="2" type="ORF">ALC60_11396</name>
</gene>
<dbReference type="SUPFAM" id="SSF53098">
    <property type="entry name" value="Ribonuclease H-like"/>
    <property type="match status" value="1"/>
</dbReference>
<dbReference type="Pfam" id="PF05699">
    <property type="entry name" value="Dimer_Tnp_hAT"/>
    <property type="match status" value="1"/>
</dbReference>
<sequence length="620" mass="70757">MDLPDQPSTSGINSEEKKRRSRLKIFQDSWLRIDIFKDWLMPHETNKKALCSACNKVLLCGKSDLIKHSKTKSHIKNMTNSASSHKDHVKIVKTAEIQIAAFYAEHNIAFQIINHMVPLLKKTCSDPQVVIDLKLSRKKCAQIIKNVIGKRETEKLIINLKSQKFSILIDESTTICNDKLLCILVKYVSLETKKCITQLLELVPLDAKDCTADKLYCAFENCLKSKGIPLSNIIGMACDNASVMIGVRDSFATRLKKEVPALVVLNCICHSSALIASKACSKLPDACENVLHAVATYFSISAKRSAILCEFQNFFGVESRKILKLSGTRWLVLQKCVTRLLDNWEVLQHYFHLEIIENKNNSAITIFNTLNNNKIRAYMLFLKHTLKSFNEFNALFQGRQILIHKLAETSEHLIKQMEYNFLLPTALQNICMDIINPQNFLPLHSIYVGPECESLLESESSEFVIELKTTCLSFYITALEGMIQRLPYNDHIFRELKFLDPTIALQQESRLTFSDLKNTARHFQISDITALACEWRMLSIVFDDANKTLLANLEIDEMWKTIFQKKKLNNKSFFPNLEKLVNAVLSLSHSNAEAERIFSIVTDVKNKKRNRIDVTTLDAV</sequence>
<organism evidence="2 3">
    <name type="scientific">Mycetomoellerius zeteki</name>
    <dbReference type="NCBI Taxonomy" id="64791"/>
    <lineage>
        <taxon>Eukaryota</taxon>
        <taxon>Metazoa</taxon>
        <taxon>Ecdysozoa</taxon>
        <taxon>Arthropoda</taxon>
        <taxon>Hexapoda</taxon>
        <taxon>Insecta</taxon>
        <taxon>Pterygota</taxon>
        <taxon>Neoptera</taxon>
        <taxon>Endopterygota</taxon>
        <taxon>Hymenoptera</taxon>
        <taxon>Apocrita</taxon>
        <taxon>Aculeata</taxon>
        <taxon>Formicoidea</taxon>
        <taxon>Formicidae</taxon>
        <taxon>Myrmicinae</taxon>
        <taxon>Mycetomoellerius</taxon>
    </lineage>
</organism>
<proteinExistence type="predicted"/>
<accession>A0A151WP16</accession>